<reference evidence="2 3" key="1">
    <citation type="submission" date="2015-10" db="EMBL/GenBank/DDBJ databases">
        <title>Full genome of DAOMC 229536 Phialocephala scopiformis, a fungal endophyte of spruce producing the potent anti-insectan compound rugulosin.</title>
        <authorList>
            <consortium name="DOE Joint Genome Institute"/>
            <person name="Walker A.K."/>
            <person name="Frasz S.L."/>
            <person name="Seifert K.A."/>
            <person name="Miller J.D."/>
            <person name="Mondo S.J."/>
            <person name="Labutti K."/>
            <person name="Lipzen A."/>
            <person name="Dockter R."/>
            <person name="Kennedy M."/>
            <person name="Grigoriev I.V."/>
            <person name="Spatafora J.W."/>
        </authorList>
    </citation>
    <scope>NUCLEOTIDE SEQUENCE [LARGE SCALE GENOMIC DNA]</scope>
    <source>
        <strain evidence="2 3">CBS 120377</strain>
    </source>
</reference>
<dbReference type="EMBL" id="KQ947417">
    <property type="protein sequence ID" value="KUJ16011.1"/>
    <property type="molecule type" value="Genomic_DNA"/>
</dbReference>
<evidence type="ECO:0000313" key="2">
    <source>
        <dbReference type="EMBL" id="KUJ16011.1"/>
    </source>
</evidence>
<evidence type="ECO:0000259" key="1">
    <source>
        <dbReference type="PROSITE" id="PS51186"/>
    </source>
</evidence>
<dbReference type="InterPro" id="IPR000182">
    <property type="entry name" value="GNAT_dom"/>
</dbReference>
<organism evidence="2 3">
    <name type="scientific">Mollisia scopiformis</name>
    <name type="common">Conifer needle endophyte fungus</name>
    <name type="synonym">Phialocephala scopiformis</name>
    <dbReference type="NCBI Taxonomy" id="149040"/>
    <lineage>
        <taxon>Eukaryota</taxon>
        <taxon>Fungi</taxon>
        <taxon>Dikarya</taxon>
        <taxon>Ascomycota</taxon>
        <taxon>Pezizomycotina</taxon>
        <taxon>Leotiomycetes</taxon>
        <taxon>Helotiales</taxon>
        <taxon>Mollisiaceae</taxon>
        <taxon>Mollisia</taxon>
    </lineage>
</organism>
<dbReference type="Pfam" id="PF00583">
    <property type="entry name" value="Acetyltransf_1"/>
    <property type="match status" value="1"/>
</dbReference>
<protein>
    <recommendedName>
        <fullName evidence="1">N-acetyltransferase domain-containing protein</fullName>
    </recommendedName>
</protein>
<dbReference type="PANTHER" id="PTHR42791:SF2">
    <property type="entry name" value="N-ACETYLTRANSFERASE DOMAIN-CONTAINING PROTEIN"/>
    <property type="match status" value="1"/>
</dbReference>
<dbReference type="Gene3D" id="3.40.630.30">
    <property type="match status" value="1"/>
</dbReference>
<dbReference type="Proteomes" id="UP000070700">
    <property type="component" value="Unassembled WGS sequence"/>
</dbReference>
<dbReference type="PANTHER" id="PTHR42791">
    <property type="entry name" value="GNAT FAMILY ACETYLTRANSFERASE"/>
    <property type="match status" value="1"/>
</dbReference>
<keyword evidence="3" id="KW-1185">Reference proteome</keyword>
<proteinExistence type="predicted"/>
<dbReference type="InterPro" id="IPR052523">
    <property type="entry name" value="Trichothecene_AcTrans"/>
</dbReference>
<dbReference type="InterPro" id="IPR016181">
    <property type="entry name" value="Acyl_CoA_acyltransferase"/>
</dbReference>
<name>A0A194X758_MOLSC</name>
<sequence>MTFRIEPVKYEDIDILYDLYVHAHVTDPLQPFLYPSLSWAEQIQFESTGPKEVFLKHPWVHYHKIVDAETGIAAWSRWHFPRVLKDHEKEEKTDKDYFPEKIPEGANQELMQEFFDKILKVEEEYIDREKRYFINYLAVHPDYQRKGLGSMLMRIGLDAADRDGAETFLVATAKARYKASRRGRNSNLFVYD</sequence>
<dbReference type="GeneID" id="28814733"/>
<gene>
    <name evidence="2" type="ORF">LY89DRAFT_101110</name>
</gene>
<accession>A0A194X758</accession>
<evidence type="ECO:0000313" key="3">
    <source>
        <dbReference type="Proteomes" id="UP000070700"/>
    </source>
</evidence>
<feature type="domain" description="N-acetyltransferase" evidence="1">
    <location>
        <begin position="70"/>
        <end position="192"/>
    </location>
</feature>
<dbReference type="KEGG" id="psco:LY89DRAFT_101110"/>
<dbReference type="OrthoDB" id="2832510at2759"/>
<dbReference type="GO" id="GO:0016747">
    <property type="term" value="F:acyltransferase activity, transferring groups other than amino-acyl groups"/>
    <property type="evidence" value="ECO:0007669"/>
    <property type="project" value="InterPro"/>
</dbReference>
<dbReference type="CDD" id="cd04301">
    <property type="entry name" value="NAT_SF"/>
    <property type="match status" value="1"/>
</dbReference>
<dbReference type="RefSeq" id="XP_018070366.1">
    <property type="nucleotide sequence ID" value="XM_018205007.1"/>
</dbReference>
<dbReference type="InParanoid" id="A0A194X758"/>
<dbReference type="SUPFAM" id="SSF55729">
    <property type="entry name" value="Acyl-CoA N-acyltransferases (Nat)"/>
    <property type="match status" value="1"/>
</dbReference>
<dbReference type="PROSITE" id="PS51186">
    <property type="entry name" value="GNAT"/>
    <property type="match status" value="1"/>
</dbReference>
<dbReference type="AlphaFoldDB" id="A0A194X758"/>